<keyword evidence="8" id="KW-1185">Reference proteome</keyword>
<dbReference type="RefSeq" id="WP_208833149.1">
    <property type="nucleotide sequence ID" value="NZ_CP072110.1"/>
</dbReference>
<evidence type="ECO:0000256" key="3">
    <source>
        <dbReference type="ARBA" id="ARBA00022670"/>
    </source>
</evidence>
<dbReference type="EMBL" id="CP072110">
    <property type="protein sequence ID" value="QTH65114.1"/>
    <property type="molecule type" value="Genomic_DNA"/>
</dbReference>
<dbReference type="GO" id="GO:0070009">
    <property type="term" value="F:serine-type aminopeptidase activity"/>
    <property type="evidence" value="ECO:0007669"/>
    <property type="project" value="UniProtKB-UniRule"/>
</dbReference>
<dbReference type="InterPro" id="IPR019500">
    <property type="entry name" value="Pep_S46"/>
</dbReference>
<reference evidence="7" key="1">
    <citation type="submission" date="2021-03" db="EMBL/GenBank/DDBJ databases">
        <title>Description of Psychrosphaera ytuae sp. nov. isolated from deep sea sediment of South China Sea.</title>
        <authorList>
            <person name="Zhang J."/>
            <person name="Xu X.-D."/>
        </authorList>
    </citation>
    <scope>NUCLEOTIDE SEQUENCE</scope>
    <source>
        <strain evidence="7">MTZ26</strain>
    </source>
</reference>
<evidence type="ECO:0000256" key="1">
    <source>
        <dbReference type="ARBA" id="ARBA00010491"/>
    </source>
</evidence>
<evidence type="ECO:0000313" key="8">
    <source>
        <dbReference type="Proteomes" id="UP000682739"/>
    </source>
</evidence>
<dbReference type="SUPFAM" id="SSF50494">
    <property type="entry name" value="Trypsin-like serine proteases"/>
    <property type="match status" value="1"/>
</dbReference>
<dbReference type="EC" id="3.4.14.-" evidence="6"/>
<evidence type="ECO:0000256" key="5">
    <source>
        <dbReference type="ARBA" id="ARBA00022801"/>
    </source>
</evidence>
<sequence>MIKKLMTTGIALSALVGATAQADEGMWQPHQLPQIKKQLKAAGLKLNPEKMADLSQFPMNAIVSLGGCSASFLSEQGLVVTNHHCAYGNIQHNSTAENNLLVNGFVAKSKDKELAATPNSRIYVTESLTNVTKDIKSSIPHGATGVAYFDAIDKREKELVADCEASQDYRCSVYSFHGGAEYFLIKQLAIRDVRLVYAPPSSIGKFGGDTDNWMWPRHTGDWSFYRAYVGKDGKPADYSEDNVPFKPDAFLKVNANGVDEGDYVMVLGYPGRTNRYRTDVEVENQFTNVYPRSKRLQEEYIDVIKANSEEGSDARIKYAGTIAGLANYAKNYGSMIESYNKGDMLERKRQLNNDLKAWINADKNRKAKYGKALDTLNALILESQKDQEADTLLGLVSRGSMMRVASNLYRLAHEKQKPNVERRRGFQDRDMRRFEQGMKVLNKRFDEQVDKALFLHFVKEYMTLPAEKRNETFDVYFGLDQGLDMKALEDKINKMYAETELTTAEARLAWMEKSVEDFEKSDDPFIQYAVTMYDVAMAKEEQDKALSGKLQQARPAYMEAMIAFKKSRGEAVYADANSSLRITYGNVKGYSPQDGLYATPFTSLEGMLAKYIPGDDEFDLFPNIREAIAAKKYGPYKNEKLGSVPVNYLSTLDITGGNSGSATLNDKGEFVGLVFDGVYESIIGDWDYDPKLNRAIHTSVPFMLWTMEYIDGAQNIIDEMTIVK</sequence>
<feature type="signal peptide" evidence="6">
    <location>
        <begin position="1"/>
        <end position="22"/>
    </location>
</feature>
<keyword evidence="2 6" id="KW-0031">Aminopeptidase</keyword>
<dbReference type="GO" id="GO:0043171">
    <property type="term" value="P:peptide catabolic process"/>
    <property type="evidence" value="ECO:0007669"/>
    <property type="project" value="UniProtKB-UniRule"/>
</dbReference>
<gene>
    <name evidence="7" type="ORF">J1N51_06660</name>
</gene>
<keyword evidence="4 6" id="KW-0732">Signal</keyword>
<dbReference type="AlphaFoldDB" id="A0A975HL90"/>
<evidence type="ECO:0000256" key="2">
    <source>
        <dbReference type="ARBA" id="ARBA00022438"/>
    </source>
</evidence>
<dbReference type="Pfam" id="PF10459">
    <property type="entry name" value="Peptidase_S46"/>
    <property type="match status" value="1"/>
</dbReference>
<evidence type="ECO:0000256" key="4">
    <source>
        <dbReference type="ARBA" id="ARBA00022729"/>
    </source>
</evidence>
<keyword evidence="3 6" id="KW-0645">Protease</keyword>
<dbReference type="Proteomes" id="UP000682739">
    <property type="component" value="Chromosome"/>
</dbReference>
<dbReference type="PANTHER" id="PTHR38469">
    <property type="entry name" value="PERIPLASMIC PEPTIDASE SUBFAMILY S1B"/>
    <property type="match status" value="1"/>
</dbReference>
<feature type="chain" id="PRO_5038159026" description="Dipeptidyl-peptidase" evidence="6">
    <location>
        <begin position="23"/>
        <end position="724"/>
    </location>
</feature>
<dbReference type="PANTHER" id="PTHR38469:SF1">
    <property type="entry name" value="PERIPLASMIC PEPTIDASE SUBFAMILY S1B"/>
    <property type="match status" value="1"/>
</dbReference>
<keyword evidence="6" id="KW-0720">Serine protease</keyword>
<dbReference type="GO" id="GO:0008239">
    <property type="term" value="F:dipeptidyl-peptidase activity"/>
    <property type="evidence" value="ECO:0007669"/>
    <property type="project" value="UniProtKB-UniRule"/>
</dbReference>
<proteinExistence type="inferred from homology"/>
<evidence type="ECO:0000313" key="7">
    <source>
        <dbReference type="EMBL" id="QTH65114.1"/>
    </source>
</evidence>
<accession>A0A975HL90</accession>
<protein>
    <recommendedName>
        <fullName evidence="6">Dipeptidyl-peptidase</fullName>
        <ecNumber evidence="6">3.4.14.-</ecNumber>
    </recommendedName>
</protein>
<keyword evidence="5 6" id="KW-0378">Hydrolase</keyword>
<evidence type="ECO:0000256" key="6">
    <source>
        <dbReference type="RuleBase" id="RU366067"/>
    </source>
</evidence>
<dbReference type="InterPro" id="IPR009003">
    <property type="entry name" value="Peptidase_S1_PA"/>
</dbReference>
<dbReference type="KEGG" id="psym:J1N51_06660"/>
<name>A0A975HL90_9GAMM</name>
<organism evidence="7 8">
    <name type="scientific">Psychrosphaera ytuae</name>
    <dbReference type="NCBI Taxonomy" id="2820710"/>
    <lineage>
        <taxon>Bacteria</taxon>
        <taxon>Pseudomonadati</taxon>
        <taxon>Pseudomonadota</taxon>
        <taxon>Gammaproteobacteria</taxon>
        <taxon>Alteromonadales</taxon>
        <taxon>Pseudoalteromonadaceae</taxon>
        <taxon>Psychrosphaera</taxon>
    </lineage>
</organism>
<comment type="function">
    <text evidence="6">Catalyzes the removal of dipeptides from the N-terminus of oligopeptides.</text>
</comment>
<comment type="similarity">
    <text evidence="1 6">Belongs to the peptidase S46 family.</text>
</comment>
<dbReference type="GO" id="GO:0006508">
    <property type="term" value="P:proteolysis"/>
    <property type="evidence" value="ECO:0007669"/>
    <property type="project" value="UniProtKB-KW"/>
</dbReference>